<sequence length="61" mass="6931">SPPNPISLLLLSIAKVPPKDKGPEEIVNPLIYPLVDLHHNPMADRDYKIHETLCELDLFEM</sequence>
<evidence type="ECO:0000313" key="1">
    <source>
        <dbReference type="EMBL" id="MCY6524815.1"/>
    </source>
</evidence>
<gene>
    <name evidence="1" type="ORF">OYG11_11440</name>
</gene>
<reference evidence="1" key="1">
    <citation type="journal article" date="2021" name="Vet Sci">
        <title>O-Serogroups and Pathovirotypes of Escherichia coli Isolated from Post-Weaning Piglets Showing Diarrhoea and/or Oedema in South Korea.</title>
        <authorList>
            <person name="Byun J.W."/>
            <person name="Moon B.Y."/>
            <person name="Do K.H."/>
            <person name="Lee K."/>
            <person name="Lee H.Y."/>
            <person name="Kim W.I."/>
            <person name="So B."/>
            <person name="Lee W.K."/>
        </authorList>
    </citation>
    <scope>NUCLEOTIDE SEQUENCE</scope>
    <source>
        <strain evidence="1">84/14</strain>
    </source>
</reference>
<accession>A0A9Q4DJV0</accession>
<evidence type="ECO:0000313" key="2">
    <source>
        <dbReference type="Proteomes" id="UP001077788"/>
    </source>
</evidence>
<feature type="non-terminal residue" evidence="1">
    <location>
        <position position="1"/>
    </location>
</feature>
<dbReference type="EMBL" id="JAPQFC010000299">
    <property type="protein sequence ID" value="MCY6524815.1"/>
    <property type="molecule type" value="Genomic_DNA"/>
</dbReference>
<proteinExistence type="predicted"/>
<comment type="caution">
    <text evidence="1">The sequence shown here is derived from an EMBL/GenBank/DDBJ whole genome shotgun (WGS) entry which is preliminary data.</text>
</comment>
<protein>
    <submittedName>
        <fullName evidence="1">Uncharacterized protein</fullName>
    </submittedName>
</protein>
<name>A0A9Q4DJV0_ACTPL</name>
<organism evidence="1 2">
    <name type="scientific">Actinobacillus pleuropneumoniae</name>
    <name type="common">Haemophilus pleuropneumoniae</name>
    <dbReference type="NCBI Taxonomy" id="715"/>
    <lineage>
        <taxon>Bacteria</taxon>
        <taxon>Pseudomonadati</taxon>
        <taxon>Pseudomonadota</taxon>
        <taxon>Gammaproteobacteria</taxon>
        <taxon>Pasteurellales</taxon>
        <taxon>Pasteurellaceae</taxon>
        <taxon>Actinobacillus</taxon>
    </lineage>
</organism>
<dbReference type="RefSeq" id="WP_267991925.1">
    <property type="nucleotide sequence ID" value="NZ_JAPQFC010000299.1"/>
</dbReference>
<dbReference type="Proteomes" id="UP001077788">
    <property type="component" value="Unassembled WGS sequence"/>
</dbReference>
<reference evidence="1" key="2">
    <citation type="submission" date="2022-12" db="EMBL/GenBank/DDBJ databases">
        <authorList>
            <person name="Kardos G."/>
            <person name="Sarkozi R."/>
            <person name="Laczko L."/>
            <person name="Marton S."/>
            <person name="Makrai L."/>
            <person name="Banyai K."/>
            <person name="Fodor L."/>
        </authorList>
    </citation>
    <scope>NUCLEOTIDE SEQUENCE</scope>
    <source>
        <strain evidence="1">84/14</strain>
    </source>
</reference>
<dbReference type="AlphaFoldDB" id="A0A9Q4DJV0"/>